<keyword evidence="1" id="KW-0812">Transmembrane</keyword>
<proteinExistence type="predicted"/>
<evidence type="ECO:0000313" key="4">
    <source>
        <dbReference type="Proteomes" id="UP000078595"/>
    </source>
</evidence>
<dbReference type="RefSeq" id="XP_018265097.1">
    <property type="nucleotide sequence ID" value="XM_018406603.1"/>
</dbReference>
<dbReference type="KEGG" id="kdj:28966979"/>
<keyword evidence="1" id="KW-0472">Membrane</keyword>
<reference evidence="2" key="1">
    <citation type="submission" date="2013-07" db="EMBL/GenBank/DDBJ databases">
        <title>The Genome Sequence of Cryptococcus dejecticola CBS10117.</title>
        <authorList>
            <consortium name="The Broad Institute Genome Sequencing Platform"/>
            <person name="Cuomo C."/>
            <person name="Litvintseva A."/>
            <person name="Chen Y."/>
            <person name="Heitman J."/>
            <person name="Sun S."/>
            <person name="Springer D."/>
            <person name="Dromer F."/>
            <person name="Young S.K."/>
            <person name="Zeng Q."/>
            <person name="Gargeya S."/>
            <person name="Fitzgerald M."/>
            <person name="Abouelleil A."/>
            <person name="Alvarado L."/>
            <person name="Berlin A.M."/>
            <person name="Chapman S.B."/>
            <person name="Dewar J."/>
            <person name="Goldberg J."/>
            <person name="Griggs A."/>
            <person name="Gujja S."/>
            <person name="Hansen M."/>
            <person name="Howarth C."/>
            <person name="Imamovic A."/>
            <person name="Larimer J."/>
            <person name="McCowan C."/>
            <person name="Murphy C."/>
            <person name="Pearson M."/>
            <person name="Priest M."/>
            <person name="Roberts A."/>
            <person name="Saif S."/>
            <person name="Shea T."/>
            <person name="Sykes S."/>
            <person name="Wortman J."/>
            <person name="Nusbaum C."/>
            <person name="Birren B."/>
        </authorList>
    </citation>
    <scope>NUCLEOTIDE SEQUENCE [LARGE SCALE GENOMIC DNA]</scope>
    <source>
        <strain evidence="2">CBS 10117</strain>
    </source>
</reference>
<feature type="transmembrane region" description="Helical" evidence="1">
    <location>
        <begin position="12"/>
        <end position="32"/>
    </location>
</feature>
<gene>
    <name evidence="2" type="ORF">I303_03280</name>
    <name evidence="3" type="ORF">I303_103257</name>
</gene>
<keyword evidence="4" id="KW-1185">Reference proteome</keyword>
<protein>
    <submittedName>
        <fullName evidence="2">Uncharacterized protein</fullName>
    </submittedName>
</protein>
<dbReference type="GeneID" id="28966979"/>
<accession>A0A1A6AB28</accession>
<dbReference type="VEuPathDB" id="FungiDB:I303_03280"/>
<organism evidence="2">
    <name type="scientific">Kwoniella dejecticola CBS 10117</name>
    <dbReference type="NCBI Taxonomy" id="1296121"/>
    <lineage>
        <taxon>Eukaryota</taxon>
        <taxon>Fungi</taxon>
        <taxon>Dikarya</taxon>
        <taxon>Basidiomycota</taxon>
        <taxon>Agaricomycotina</taxon>
        <taxon>Tremellomycetes</taxon>
        <taxon>Tremellales</taxon>
        <taxon>Cryptococcaceae</taxon>
        <taxon>Kwoniella</taxon>
    </lineage>
</organism>
<dbReference type="OrthoDB" id="2596659at2759"/>
<evidence type="ECO:0000313" key="2">
    <source>
        <dbReference type="EMBL" id="OBR87255.1"/>
    </source>
</evidence>
<evidence type="ECO:0000313" key="3">
    <source>
        <dbReference type="EMBL" id="WWC60681.1"/>
    </source>
</evidence>
<keyword evidence="1" id="KW-1133">Transmembrane helix</keyword>
<evidence type="ECO:0000256" key="1">
    <source>
        <dbReference type="SAM" id="Phobius"/>
    </source>
</evidence>
<name>A0A1A6AB28_9TREE</name>
<dbReference type="Proteomes" id="UP000078595">
    <property type="component" value="Chromosome 3"/>
</dbReference>
<dbReference type="AlphaFoldDB" id="A0A1A6AB28"/>
<dbReference type="EMBL" id="CP144532">
    <property type="protein sequence ID" value="WWC60681.1"/>
    <property type="molecule type" value="Genomic_DNA"/>
</dbReference>
<reference evidence="3" key="3">
    <citation type="submission" date="2024-02" db="EMBL/GenBank/DDBJ databases">
        <title>Comparative genomics of Cryptococcus and Kwoniella reveals pathogenesis evolution and contrasting modes of karyotype evolution via chromosome fusion or intercentromeric recombination.</title>
        <authorList>
            <person name="Coelho M.A."/>
            <person name="David-Palma M."/>
            <person name="Shea T."/>
            <person name="Bowers K."/>
            <person name="McGinley-Smith S."/>
            <person name="Mohammad A.W."/>
            <person name="Gnirke A."/>
            <person name="Yurkov A.M."/>
            <person name="Nowrousian M."/>
            <person name="Sun S."/>
            <person name="Cuomo C.A."/>
            <person name="Heitman J."/>
        </authorList>
    </citation>
    <scope>NUCLEOTIDE SEQUENCE</scope>
    <source>
        <strain evidence="3">CBS 10117</strain>
    </source>
</reference>
<dbReference type="EMBL" id="KI894029">
    <property type="protein sequence ID" value="OBR87255.1"/>
    <property type="molecule type" value="Genomic_DNA"/>
</dbReference>
<reference evidence="3" key="2">
    <citation type="submission" date="2013-07" db="EMBL/GenBank/DDBJ databases">
        <authorList>
            <consortium name="The Broad Institute Genome Sequencing Platform"/>
            <person name="Cuomo C."/>
            <person name="Litvintseva A."/>
            <person name="Chen Y."/>
            <person name="Heitman J."/>
            <person name="Sun S."/>
            <person name="Springer D."/>
            <person name="Dromer F."/>
            <person name="Young S.K."/>
            <person name="Zeng Q."/>
            <person name="Gargeya S."/>
            <person name="Fitzgerald M."/>
            <person name="Abouelleil A."/>
            <person name="Alvarado L."/>
            <person name="Berlin A.M."/>
            <person name="Chapman S.B."/>
            <person name="Dewar J."/>
            <person name="Goldberg J."/>
            <person name="Griggs A."/>
            <person name="Gujja S."/>
            <person name="Hansen M."/>
            <person name="Howarth C."/>
            <person name="Imamovic A."/>
            <person name="Larimer J."/>
            <person name="McCowan C."/>
            <person name="Murphy C."/>
            <person name="Pearson M."/>
            <person name="Priest M."/>
            <person name="Roberts A."/>
            <person name="Saif S."/>
            <person name="Shea T."/>
            <person name="Sykes S."/>
            <person name="Wortman J."/>
            <person name="Nusbaum C."/>
            <person name="Birren B."/>
        </authorList>
    </citation>
    <scope>NUCLEOTIDE SEQUENCE</scope>
    <source>
        <strain evidence="3">CBS 10117</strain>
    </source>
</reference>
<sequence>MRLTAPPRSTSLISLLALPLPLGVLCIAYLIAVARRPEIPESAQIEDPHQWGFPKWYGQQPSPFDFSSTSVGEDEEICDHPKSILLFIDLPYDSPLIPSALTLLHTLQTANRFNVSVISTFSPTWDGQVSIRQNLQGAGCETKDWIWRVGDNSGSSDLGCEKAIWVEEGVGKPGKANVSLLSHPHHLLGKDAGYNAMKAFHGDQWELGLLTSILPAPNSPTIFYPARRVTSRKSVVYFPSRTTSPKDYPRLPWGRIWSIYSPSRRSPPKIRASEDPFSDKSAWKKFWVKEEQKLASTMRDAGVCLFEGWQNGQLDDRIAKAMLSGCIVATVPPKAHHDAFLPLILPLSRPDSVALQPKLPVHDLNHVLSTYTNPQLQRLALKAFMTARNRLVPMSRLKGVEGAVKVWEEGGRGYEFKDGFRWDCEAGEGGWCS</sequence>